<protein>
    <submittedName>
        <fullName evidence="1">Peptidase M50</fullName>
    </submittedName>
</protein>
<dbReference type="EMBL" id="AKCV02000015">
    <property type="protein sequence ID" value="TMS58917.1"/>
    <property type="molecule type" value="Genomic_DNA"/>
</dbReference>
<reference evidence="1" key="1">
    <citation type="submission" date="2019-05" db="EMBL/GenBank/DDBJ databases">
        <title>Revised genome assembly of Burkholderiaceae (previously Ralstonia) sp. PBA.</title>
        <authorList>
            <person name="Gan H.M."/>
        </authorList>
    </citation>
    <scope>NUCLEOTIDE SEQUENCE</scope>
    <source>
        <strain evidence="1">PBA</strain>
    </source>
</reference>
<accession>A0ACD3SRJ0</accession>
<name>A0ACD3SRJ0_9BURK</name>
<organism evidence="1 2">
    <name type="scientific">Imbroritus primus</name>
    <dbReference type="NCBI Taxonomy" id="3058603"/>
    <lineage>
        <taxon>Bacteria</taxon>
        <taxon>Pseudomonadati</taxon>
        <taxon>Pseudomonadota</taxon>
        <taxon>Betaproteobacteria</taxon>
        <taxon>Burkholderiales</taxon>
        <taxon>Burkholderiaceae</taxon>
        <taxon>Imbroritus</taxon>
    </lineage>
</organism>
<keyword evidence="2" id="KW-1185">Reference proteome</keyword>
<comment type="caution">
    <text evidence="1">The sequence shown here is derived from an EMBL/GenBank/DDBJ whole genome shotgun (WGS) entry which is preliminary data.</text>
</comment>
<dbReference type="Proteomes" id="UP000004277">
    <property type="component" value="Unassembled WGS sequence"/>
</dbReference>
<proteinExistence type="predicted"/>
<sequence>MTLQPLREDLRLHESGVDRDGAPMWAIQDPVTNRFYRIGWLEYECLLRWPGKPAPCAAAIAGDIDAHTPMAVDTAQVEAFALFLEQHQLVRPSAQGMARLQGQANEPGWRHWRWWLHHYLFIRIPLVRPDRLLARLQPLVAPLFSLTTCVVILVASLLGLILVARQWDTFTHSVMDLLTPSGIAGFLIALVISKTFHELGHALVATRLGVRVAHMGVAFIVMWPMLYTDTGESWRLRSHRQRLAISAAGVTVEIALAGLATLAWALLDDGLLRQAMLYLATTGWILSLALNVSPFMRFDGYFILSDILDFPNLHERAGAMARVWLRRHLLGLADADPEPLPPRMRRALVAFAFVTWAYRLVVFLAIAWAVYAFFFKVLGIFMLGVELAWFIVRPAWSEIAVWKRRWSEVRPERRRWLGGVLLGIVLLLAIPWRFDVKAYGMAQPERQQVVYGPLAGRVLSLHGVGDVRQGTVLLQLAAPELEARANRSGASVQALNQRLSGLIADDEGLDRQAATREQLQEQLAESRAVHAEAGRLQVEAAFDGIWRDVDPVIRPGVWLSMRDPVGVLVDPRQWIADVYVEQRSVHRVEVGAHATFYPQGQVGAVRAEVLAIDSTRSLRLTHAMLDARHGGKIATQANERDPVPVDAVYRVRLRLMEPISAGHEVRGSVQIDGARKSLAWEATKSAIAVLIRESGF</sequence>
<gene>
    <name evidence="1" type="ORF">MW7_005995</name>
</gene>
<evidence type="ECO:0000313" key="2">
    <source>
        <dbReference type="Proteomes" id="UP000004277"/>
    </source>
</evidence>
<evidence type="ECO:0000313" key="1">
    <source>
        <dbReference type="EMBL" id="TMS58917.1"/>
    </source>
</evidence>